<keyword evidence="3 7" id="KW-0418">Kinase</keyword>
<keyword evidence="2" id="KW-0547">Nucleotide-binding</keyword>
<protein>
    <recommendedName>
        <fullName evidence="5">Thiamine diphosphokinase</fullName>
        <ecNumber evidence="5">2.7.6.2</ecNumber>
    </recommendedName>
</protein>
<feature type="domain" description="Thiamin pyrophosphokinase thiamin-binding" evidence="6">
    <location>
        <begin position="130"/>
        <end position="200"/>
    </location>
</feature>
<dbReference type="GO" id="GO:0005524">
    <property type="term" value="F:ATP binding"/>
    <property type="evidence" value="ECO:0007669"/>
    <property type="project" value="UniProtKB-KW"/>
</dbReference>
<dbReference type="InterPro" id="IPR007373">
    <property type="entry name" value="Thiamin_PyroPKinase_B1-bd"/>
</dbReference>
<evidence type="ECO:0000313" key="8">
    <source>
        <dbReference type="Proteomes" id="UP000324209"/>
    </source>
</evidence>
<dbReference type="AlphaFoldDB" id="A0A5C1QHD9"/>
<dbReference type="Pfam" id="PF04263">
    <property type="entry name" value="TPK_catalytic"/>
    <property type="match status" value="1"/>
</dbReference>
<dbReference type="Proteomes" id="UP000324209">
    <property type="component" value="Chromosome"/>
</dbReference>
<dbReference type="OrthoDB" id="9804377at2"/>
<keyword evidence="8" id="KW-1185">Reference proteome</keyword>
<dbReference type="EMBL" id="CP036150">
    <property type="protein sequence ID" value="QEN07545.1"/>
    <property type="molecule type" value="Genomic_DNA"/>
</dbReference>
<dbReference type="CDD" id="cd07995">
    <property type="entry name" value="TPK"/>
    <property type="match status" value="1"/>
</dbReference>
<sequence>MQGILITGGQRPDFSRIKYLLEKPSYVIAADSGLDYCLDHSVKPDYILGDMDSISSKELLRGFNPEIIEKHYEDKDFTDTELGLMHLQSKGHSPVIIIGGGGGRLDHLLAISNLFERQNPPDLWITQEEEVHYIHKAYNGHGQDNELISFFPLGSQTVRMTSSGLKWPLDNLHWKRGDAGISNRLTGKEFSIAMTSGHLMMIREIQKPG</sequence>
<dbReference type="SUPFAM" id="SSF63999">
    <property type="entry name" value="Thiamin pyrophosphokinase, catalytic domain"/>
    <property type="match status" value="1"/>
</dbReference>
<reference evidence="7 8" key="1">
    <citation type="submission" date="2019-02" db="EMBL/GenBank/DDBJ databases">
        <title>Complete Genome Sequence and Methylome Analysis of free living Spirochaetas.</title>
        <authorList>
            <person name="Fomenkov A."/>
            <person name="Dubinina G."/>
            <person name="Leshcheva N."/>
            <person name="Mikheeva N."/>
            <person name="Grabovich M."/>
            <person name="Vincze T."/>
            <person name="Roberts R.J."/>
        </authorList>
    </citation>
    <scope>NUCLEOTIDE SEQUENCE [LARGE SCALE GENOMIC DNA]</scope>
    <source>
        <strain evidence="7 8">K2</strain>
    </source>
</reference>
<dbReference type="Pfam" id="PF04265">
    <property type="entry name" value="TPK_B1_binding"/>
    <property type="match status" value="1"/>
</dbReference>
<dbReference type="InterPro" id="IPR053149">
    <property type="entry name" value="TPK"/>
</dbReference>
<name>A0A5C1QHD9_9SPIO</name>
<dbReference type="GO" id="GO:0006772">
    <property type="term" value="P:thiamine metabolic process"/>
    <property type="evidence" value="ECO:0007669"/>
    <property type="project" value="UniProtKB-UniRule"/>
</dbReference>
<evidence type="ECO:0000256" key="4">
    <source>
        <dbReference type="ARBA" id="ARBA00022840"/>
    </source>
</evidence>
<dbReference type="Gene3D" id="3.40.50.10240">
    <property type="entry name" value="Thiamin pyrophosphokinase, catalytic domain"/>
    <property type="match status" value="1"/>
</dbReference>
<dbReference type="InterPro" id="IPR006282">
    <property type="entry name" value="Thi_PPkinase"/>
</dbReference>
<dbReference type="PANTHER" id="PTHR41299:SF1">
    <property type="entry name" value="THIAMINE PYROPHOSPHOKINASE"/>
    <property type="match status" value="1"/>
</dbReference>
<dbReference type="GO" id="GO:0009229">
    <property type="term" value="P:thiamine diphosphate biosynthetic process"/>
    <property type="evidence" value="ECO:0007669"/>
    <property type="project" value="InterPro"/>
</dbReference>
<dbReference type="InterPro" id="IPR036371">
    <property type="entry name" value="TPK_B1-bd_sf"/>
</dbReference>
<dbReference type="SUPFAM" id="SSF63862">
    <property type="entry name" value="Thiamin pyrophosphokinase, substrate-binding domain"/>
    <property type="match status" value="1"/>
</dbReference>
<gene>
    <name evidence="7" type="ORF">EXM22_05910</name>
</gene>
<dbReference type="PANTHER" id="PTHR41299">
    <property type="entry name" value="THIAMINE PYROPHOSPHOKINASE"/>
    <property type="match status" value="1"/>
</dbReference>
<dbReference type="InterPro" id="IPR036759">
    <property type="entry name" value="TPK_catalytic_sf"/>
</dbReference>
<dbReference type="EC" id="2.7.6.2" evidence="5"/>
<dbReference type="GO" id="GO:0016301">
    <property type="term" value="F:kinase activity"/>
    <property type="evidence" value="ECO:0007669"/>
    <property type="project" value="UniProtKB-KW"/>
</dbReference>
<evidence type="ECO:0000256" key="1">
    <source>
        <dbReference type="ARBA" id="ARBA00022679"/>
    </source>
</evidence>
<dbReference type="RefSeq" id="WP_149485625.1">
    <property type="nucleotide sequence ID" value="NZ_CP036150.1"/>
</dbReference>
<evidence type="ECO:0000313" key="7">
    <source>
        <dbReference type="EMBL" id="QEN07545.1"/>
    </source>
</evidence>
<proteinExistence type="predicted"/>
<keyword evidence="1 7" id="KW-0808">Transferase</keyword>
<organism evidence="7 8">
    <name type="scientific">Oceanispirochaeta crateris</name>
    <dbReference type="NCBI Taxonomy" id="2518645"/>
    <lineage>
        <taxon>Bacteria</taxon>
        <taxon>Pseudomonadati</taxon>
        <taxon>Spirochaetota</taxon>
        <taxon>Spirochaetia</taxon>
        <taxon>Spirochaetales</taxon>
        <taxon>Spirochaetaceae</taxon>
        <taxon>Oceanispirochaeta</taxon>
    </lineage>
</organism>
<evidence type="ECO:0000259" key="6">
    <source>
        <dbReference type="SMART" id="SM00983"/>
    </source>
</evidence>
<keyword evidence="4" id="KW-0067">ATP-binding</keyword>
<dbReference type="SMART" id="SM00983">
    <property type="entry name" value="TPK_B1_binding"/>
    <property type="match status" value="1"/>
</dbReference>
<dbReference type="GO" id="GO:0030975">
    <property type="term" value="F:thiamine binding"/>
    <property type="evidence" value="ECO:0007669"/>
    <property type="project" value="InterPro"/>
</dbReference>
<dbReference type="InterPro" id="IPR007371">
    <property type="entry name" value="TPK_catalytic"/>
</dbReference>
<accession>A0A5C1QHD9</accession>
<dbReference type="NCBIfam" id="TIGR01378">
    <property type="entry name" value="thi_PPkinase"/>
    <property type="match status" value="1"/>
</dbReference>
<dbReference type="KEGG" id="ock:EXM22_05910"/>
<evidence type="ECO:0000256" key="2">
    <source>
        <dbReference type="ARBA" id="ARBA00022741"/>
    </source>
</evidence>
<dbReference type="GO" id="GO:0004788">
    <property type="term" value="F:thiamine diphosphokinase activity"/>
    <property type="evidence" value="ECO:0007669"/>
    <property type="project" value="UniProtKB-UniRule"/>
</dbReference>
<evidence type="ECO:0000256" key="3">
    <source>
        <dbReference type="ARBA" id="ARBA00022777"/>
    </source>
</evidence>
<evidence type="ECO:0000256" key="5">
    <source>
        <dbReference type="NCBIfam" id="TIGR01378"/>
    </source>
</evidence>